<evidence type="ECO:0000256" key="5">
    <source>
        <dbReference type="SAM" id="MobiDB-lite"/>
    </source>
</evidence>
<feature type="region of interest" description="Disordered" evidence="5">
    <location>
        <begin position="134"/>
        <end position="231"/>
    </location>
</feature>
<comment type="caution">
    <text evidence="7">The sequence shown here is derived from an EMBL/GenBank/DDBJ whole genome shotgun (WGS) entry which is preliminary data.</text>
</comment>
<evidence type="ECO:0000313" key="7">
    <source>
        <dbReference type="EMBL" id="KAF2733429.1"/>
    </source>
</evidence>
<keyword evidence="4" id="KW-0539">Nucleus</keyword>
<keyword evidence="8" id="KW-1185">Reference proteome</keyword>
<sequence>MAPNKSPETSFERTPEHDEFIEKLAVYHQKRGTTLDREPKVGTRHIDLLRLYKRVVDEGGYDKVSDTKGNKLAWRRIASEFLPSSSNHTTQAFLIKTTYYRNLAAYEISTVHKREPPPKEILEDVSAKGGDLLTRTTENYLRPVSREAERLRNGDDDEEESDEEGDAKRTPKEDRMDMDDPGSGGRHTRSLRHNPPQRQLFPPDMPTRQTRQSTGTLPSPQPGSHTNGIYGAGSAAQTIANYEPRPAAASSMKPVVTPANNPAHFRELHLKNIVSRRSKPVPLRGMMLPGTGFPGPNIYLRALHALRSRDPEEEAYALHHLVKISHERGDKYRFDQFPGLAEALIGKTIEVASLFFDVEWEISYDEDAMDQPNVLNGLSGTNDLLQRIKLLRPLNIQDDLLPESAAKSLGMVNEAALIIRNMVMMNENAYFVSLIPSIRDMMVIALSLPYHPTIIELQHYALETAEQLTKFWLLGAQNPLYQSVLAQVDSEDRGKIITSLRALGRIAMNLEATNKLTNVPTKTLRSICDWLLVEDEELRNACLDFLYLFTGFSENVKILANEVNVEGLVNQLVRLLQYNAVAMEERRSNAKSSKSAQPANEPPKLSAAIIEQLVTQEEPERSSQWLRTCFEEDQSGEITQIALWSAYNAAFQETMSGNTSLKQLMPAKDFITNVSTTFPAASAQVHNTNGQPKYTIRGIRPRSTPVDPTTKKAYMRCCWHPPSLLNGLADTRHSTAKIECGEYTSGAKAMWEHIVSAHLKIPRDESGKWLLEQKPDISMTNGDAVNSTTPTKYFCHWGGCAHFNPDGTESAFDAGQHIKTHLPDTSLMHAIHAKHNRTLSNATPLTTSAQVRHENFQPQFGQVRRDYNAPTVPAAQPNPNIRYYNTATDEANDAAGLPLASVLVLRNLARQLGKLSPPEPNPIEIPDSPSHKRNRSESSPDHRRNTGAKKPRLSDAAREAQRENEELEKEERENEVAGWVPRVFSPVKEQLYYVMAHNLTLKHYMAGLFKAIAEGGG</sequence>
<name>A0A9P4QYI0_9PLEO</name>
<dbReference type="SUPFAM" id="SSF46774">
    <property type="entry name" value="ARID-like"/>
    <property type="match status" value="1"/>
</dbReference>
<feature type="compositionally biased region" description="Polar residues" evidence="5">
    <location>
        <begin position="207"/>
        <end position="227"/>
    </location>
</feature>
<dbReference type="Pfam" id="PF01388">
    <property type="entry name" value="ARID"/>
    <property type="match status" value="1"/>
</dbReference>
<dbReference type="PANTHER" id="PTHR22970:SF14">
    <property type="entry name" value="AT-RICH INTERACTIVE DOMAIN-CONTAINING PROTEIN 2"/>
    <property type="match status" value="1"/>
</dbReference>
<dbReference type="SMART" id="SM00501">
    <property type="entry name" value="BRIGHT"/>
    <property type="match status" value="1"/>
</dbReference>
<dbReference type="SUPFAM" id="SSF48371">
    <property type="entry name" value="ARM repeat"/>
    <property type="match status" value="1"/>
</dbReference>
<keyword evidence="3" id="KW-0804">Transcription</keyword>
<dbReference type="InterPro" id="IPR001606">
    <property type="entry name" value="ARID_dom"/>
</dbReference>
<dbReference type="SMART" id="SM01014">
    <property type="entry name" value="ARID"/>
    <property type="match status" value="1"/>
</dbReference>
<organism evidence="7 8">
    <name type="scientific">Polyplosphaeria fusca</name>
    <dbReference type="NCBI Taxonomy" id="682080"/>
    <lineage>
        <taxon>Eukaryota</taxon>
        <taxon>Fungi</taxon>
        <taxon>Dikarya</taxon>
        <taxon>Ascomycota</taxon>
        <taxon>Pezizomycotina</taxon>
        <taxon>Dothideomycetes</taxon>
        <taxon>Pleosporomycetidae</taxon>
        <taxon>Pleosporales</taxon>
        <taxon>Tetraplosphaeriaceae</taxon>
        <taxon>Polyplosphaeria</taxon>
    </lineage>
</organism>
<feature type="domain" description="ARID" evidence="6">
    <location>
        <begin position="15"/>
        <end position="112"/>
    </location>
</feature>
<feature type="compositionally biased region" description="Acidic residues" evidence="5">
    <location>
        <begin position="155"/>
        <end position="165"/>
    </location>
</feature>
<dbReference type="CDD" id="cd16100">
    <property type="entry name" value="ARID"/>
    <property type="match status" value="1"/>
</dbReference>
<feature type="region of interest" description="Disordered" evidence="5">
    <location>
        <begin position="913"/>
        <end position="975"/>
    </location>
</feature>
<evidence type="ECO:0000256" key="1">
    <source>
        <dbReference type="ARBA" id="ARBA00022853"/>
    </source>
</evidence>
<feature type="compositionally biased region" description="Basic and acidic residues" evidence="5">
    <location>
        <begin position="166"/>
        <end position="175"/>
    </location>
</feature>
<dbReference type="Proteomes" id="UP000799444">
    <property type="component" value="Unassembled WGS sequence"/>
</dbReference>
<proteinExistence type="predicted"/>
<reference evidence="7" key="1">
    <citation type="journal article" date="2020" name="Stud. Mycol.">
        <title>101 Dothideomycetes genomes: a test case for predicting lifestyles and emergence of pathogens.</title>
        <authorList>
            <person name="Haridas S."/>
            <person name="Albert R."/>
            <person name="Binder M."/>
            <person name="Bloem J."/>
            <person name="Labutti K."/>
            <person name="Salamov A."/>
            <person name="Andreopoulos B."/>
            <person name="Baker S."/>
            <person name="Barry K."/>
            <person name="Bills G."/>
            <person name="Bluhm B."/>
            <person name="Cannon C."/>
            <person name="Castanera R."/>
            <person name="Culley D."/>
            <person name="Daum C."/>
            <person name="Ezra D."/>
            <person name="Gonzalez J."/>
            <person name="Henrissat B."/>
            <person name="Kuo A."/>
            <person name="Liang C."/>
            <person name="Lipzen A."/>
            <person name="Lutzoni F."/>
            <person name="Magnuson J."/>
            <person name="Mondo S."/>
            <person name="Nolan M."/>
            <person name="Ohm R."/>
            <person name="Pangilinan J."/>
            <person name="Park H.-J."/>
            <person name="Ramirez L."/>
            <person name="Alfaro M."/>
            <person name="Sun H."/>
            <person name="Tritt A."/>
            <person name="Yoshinaga Y."/>
            <person name="Zwiers L.-H."/>
            <person name="Turgeon B."/>
            <person name="Goodwin S."/>
            <person name="Spatafora J."/>
            <person name="Crous P."/>
            <person name="Grigoriev I."/>
        </authorList>
    </citation>
    <scope>NUCLEOTIDE SEQUENCE</scope>
    <source>
        <strain evidence="7">CBS 125425</strain>
    </source>
</reference>
<feature type="compositionally biased region" description="Basic and acidic residues" evidence="5">
    <location>
        <begin position="952"/>
        <end position="975"/>
    </location>
</feature>
<protein>
    <recommendedName>
        <fullName evidence="6">ARID domain-containing protein</fullName>
    </recommendedName>
</protein>
<gene>
    <name evidence="7" type="ORF">EJ04DRAFT_439125</name>
</gene>
<dbReference type="InterPro" id="IPR036431">
    <property type="entry name" value="ARID_dom_sf"/>
</dbReference>
<dbReference type="Gene3D" id="1.10.150.60">
    <property type="entry name" value="ARID DNA-binding domain"/>
    <property type="match status" value="1"/>
</dbReference>
<accession>A0A9P4QYI0</accession>
<dbReference type="InterPro" id="IPR016024">
    <property type="entry name" value="ARM-type_fold"/>
</dbReference>
<dbReference type="AlphaFoldDB" id="A0A9P4QYI0"/>
<evidence type="ECO:0000256" key="4">
    <source>
        <dbReference type="ARBA" id="ARBA00023242"/>
    </source>
</evidence>
<evidence type="ECO:0000256" key="2">
    <source>
        <dbReference type="ARBA" id="ARBA00023015"/>
    </source>
</evidence>
<dbReference type="GO" id="GO:0016586">
    <property type="term" value="C:RSC-type complex"/>
    <property type="evidence" value="ECO:0007669"/>
    <property type="project" value="TreeGrafter"/>
</dbReference>
<feature type="region of interest" description="Disordered" evidence="5">
    <location>
        <begin position="685"/>
        <end position="705"/>
    </location>
</feature>
<evidence type="ECO:0000313" key="8">
    <source>
        <dbReference type="Proteomes" id="UP000799444"/>
    </source>
</evidence>
<keyword evidence="1" id="KW-0156">Chromatin regulator</keyword>
<dbReference type="OrthoDB" id="338531at2759"/>
<dbReference type="GO" id="GO:0003677">
    <property type="term" value="F:DNA binding"/>
    <property type="evidence" value="ECO:0007669"/>
    <property type="project" value="InterPro"/>
</dbReference>
<evidence type="ECO:0000259" key="6">
    <source>
        <dbReference type="SMART" id="SM00501"/>
    </source>
</evidence>
<dbReference type="FunFam" id="1.10.150.60:FF:000021">
    <property type="entry name" value="Chromatin structure-remodeling complex subunit rsc9"/>
    <property type="match status" value="1"/>
</dbReference>
<feature type="compositionally biased region" description="Basic and acidic residues" evidence="5">
    <location>
        <begin position="144"/>
        <end position="154"/>
    </location>
</feature>
<evidence type="ECO:0000256" key="3">
    <source>
        <dbReference type="ARBA" id="ARBA00023163"/>
    </source>
</evidence>
<dbReference type="EMBL" id="ML996161">
    <property type="protein sequence ID" value="KAF2733429.1"/>
    <property type="molecule type" value="Genomic_DNA"/>
</dbReference>
<dbReference type="InterPro" id="IPR052406">
    <property type="entry name" value="Chromatin_Remodeling_Comp"/>
</dbReference>
<dbReference type="PANTHER" id="PTHR22970">
    <property type="entry name" value="AT-RICH INTERACTIVE DOMAIN-CONTAINING PROTEIN 2"/>
    <property type="match status" value="1"/>
</dbReference>
<keyword evidence="2" id="KW-0805">Transcription regulation</keyword>
<dbReference type="GO" id="GO:0006325">
    <property type="term" value="P:chromatin organization"/>
    <property type="evidence" value="ECO:0007669"/>
    <property type="project" value="UniProtKB-KW"/>
</dbReference>
<feature type="compositionally biased region" description="Basic and acidic residues" evidence="5">
    <location>
        <begin position="935"/>
        <end position="944"/>
    </location>
</feature>